<protein>
    <recommendedName>
        <fullName evidence="4">Integral membrane protein</fullName>
    </recommendedName>
</protein>
<evidence type="ECO:0000313" key="2">
    <source>
        <dbReference type="EMBL" id="TGA96212.1"/>
    </source>
</evidence>
<organism evidence="2 3">
    <name type="scientific">Streptomyces palmae</name>
    <dbReference type="NCBI Taxonomy" id="1701085"/>
    <lineage>
        <taxon>Bacteria</taxon>
        <taxon>Bacillati</taxon>
        <taxon>Actinomycetota</taxon>
        <taxon>Actinomycetes</taxon>
        <taxon>Kitasatosporales</taxon>
        <taxon>Streptomycetaceae</taxon>
        <taxon>Streptomyces</taxon>
    </lineage>
</organism>
<proteinExistence type="predicted"/>
<keyword evidence="1" id="KW-0812">Transmembrane</keyword>
<keyword evidence="3" id="KW-1185">Reference proteome</keyword>
<dbReference type="EMBL" id="SRID01000294">
    <property type="protein sequence ID" value="TGA96212.1"/>
    <property type="molecule type" value="Genomic_DNA"/>
</dbReference>
<dbReference type="AlphaFoldDB" id="A0A4Z0GKS7"/>
<feature type="transmembrane region" description="Helical" evidence="1">
    <location>
        <begin position="117"/>
        <end position="140"/>
    </location>
</feature>
<sequence length="244" mass="26649">MNWWQRNIVEPGKLPLFLALGSFILAFLITRTITRMIKAGRGPFRDVSPGGLHIHHVVPGVLLCVMGGFGAVASGTRGFGAYVSAVLFGVGAGLVLDEFALILHLHDVYWSEQGRQSVEVVTVTIALVVLLLSGFLPFGVNDVDAQESSGRAVAATTVFLNFLVALIALAKGKPRLAVVGVLVPPVAVVGALRLARPDSWWARRCYRRRPRARRRAKARAVRHDARWKALSRRLQDRIGGFSEQ</sequence>
<keyword evidence="1" id="KW-1133">Transmembrane helix</keyword>
<dbReference type="Proteomes" id="UP000297948">
    <property type="component" value="Unassembled WGS sequence"/>
</dbReference>
<evidence type="ECO:0008006" key="4">
    <source>
        <dbReference type="Google" id="ProtNLM"/>
    </source>
</evidence>
<feature type="transmembrane region" description="Helical" evidence="1">
    <location>
        <begin position="14"/>
        <end position="33"/>
    </location>
</feature>
<evidence type="ECO:0000256" key="1">
    <source>
        <dbReference type="SAM" id="Phobius"/>
    </source>
</evidence>
<reference evidence="2 3" key="1">
    <citation type="submission" date="2019-03" db="EMBL/GenBank/DDBJ databases">
        <authorList>
            <person name="Gonzalez-Pimentel J.L."/>
        </authorList>
    </citation>
    <scope>NUCLEOTIDE SEQUENCE [LARGE SCALE GENOMIC DNA]</scope>
    <source>
        <strain evidence="2 3">JCM 31289</strain>
    </source>
</reference>
<comment type="caution">
    <text evidence="2">The sequence shown here is derived from an EMBL/GenBank/DDBJ whole genome shotgun (WGS) entry which is preliminary data.</text>
</comment>
<accession>A0A4Z0GKS7</accession>
<feature type="transmembrane region" description="Helical" evidence="1">
    <location>
        <begin position="176"/>
        <end position="195"/>
    </location>
</feature>
<keyword evidence="1" id="KW-0472">Membrane</keyword>
<dbReference type="OrthoDB" id="8535577at2"/>
<evidence type="ECO:0000313" key="3">
    <source>
        <dbReference type="Proteomes" id="UP000297948"/>
    </source>
</evidence>
<feature type="transmembrane region" description="Helical" evidence="1">
    <location>
        <begin position="152"/>
        <end position="169"/>
    </location>
</feature>
<feature type="transmembrane region" description="Helical" evidence="1">
    <location>
        <begin position="54"/>
        <end position="73"/>
    </location>
</feature>
<feature type="transmembrane region" description="Helical" evidence="1">
    <location>
        <begin position="79"/>
        <end position="105"/>
    </location>
</feature>
<name>A0A4Z0GKS7_9ACTN</name>
<dbReference type="RefSeq" id="WP_135341254.1">
    <property type="nucleotide sequence ID" value="NZ_JBHLTX010000005.1"/>
</dbReference>
<gene>
    <name evidence="2" type="ORF">E4099_24300</name>
</gene>